<feature type="domain" description="AsqO/PenF-like C-terminal" evidence="3">
    <location>
        <begin position="244"/>
        <end position="368"/>
    </location>
</feature>
<protein>
    <recommendedName>
        <fullName evidence="6">Hydroxyneurosporene synthase</fullName>
    </recommendedName>
</protein>
<dbReference type="InterPro" id="IPR057722">
    <property type="entry name" value="AsqO/PenF-like_C"/>
</dbReference>
<sequence length="373" mass="40645">MALNIISLSALSLPFFAGQVLSQSQQIIIPPVPYLGDADTQWISGPSGFDAPKNRHINWTAYDWWYFDFVQELSGSGDQASIAITFYTTGTDGFDALQEAFPLYPSTNLITADVTWPNGTLESFLFVAGEATFTIDGDGASANYSGTNSWFEGAPDLSQYTVELNSPEKGITGSLVINSDAPAHYPCGPNEEGQNIQLVPGAGWFNAIPDGDAEANFEIHGHEFNFRGRGYHDHNYGGQSFSDSFLASYWGHGRLGDYIVVWVDALAVGGTNHLSAYVVKDGEILTAQCESIRVRPYGDNSTYPPTTTSGSPTGYDIQITIPEGKLELKAEYTYVTASHRVYHRYTGSLTGTFNGEALPDGVALWEQFTLQEE</sequence>
<dbReference type="Pfam" id="PF25581">
    <property type="entry name" value="AsqO_C"/>
    <property type="match status" value="1"/>
</dbReference>
<feature type="chain" id="PRO_5045359889" description="Hydroxyneurosporene synthase" evidence="1">
    <location>
        <begin position="23"/>
        <end position="373"/>
    </location>
</feature>
<gene>
    <name evidence="4" type="ORF">BJY01DRAFT_30997</name>
</gene>
<evidence type="ECO:0008006" key="6">
    <source>
        <dbReference type="Google" id="ProtNLM"/>
    </source>
</evidence>
<dbReference type="EMBL" id="JBFXLU010000014">
    <property type="protein sequence ID" value="KAL2854471.1"/>
    <property type="molecule type" value="Genomic_DNA"/>
</dbReference>
<comment type="caution">
    <text evidence="4">The sequence shown here is derived from an EMBL/GenBank/DDBJ whole genome shotgun (WGS) entry which is preliminary data.</text>
</comment>
<organism evidence="4 5">
    <name type="scientific">Aspergillus pseudoustus</name>
    <dbReference type="NCBI Taxonomy" id="1810923"/>
    <lineage>
        <taxon>Eukaryota</taxon>
        <taxon>Fungi</taxon>
        <taxon>Dikarya</taxon>
        <taxon>Ascomycota</taxon>
        <taxon>Pezizomycotina</taxon>
        <taxon>Eurotiomycetes</taxon>
        <taxon>Eurotiomycetidae</taxon>
        <taxon>Eurotiales</taxon>
        <taxon>Aspergillaceae</taxon>
        <taxon>Aspergillus</taxon>
        <taxon>Aspergillus subgen. Nidulantes</taxon>
    </lineage>
</organism>
<reference evidence="4 5" key="1">
    <citation type="submission" date="2024-07" db="EMBL/GenBank/DDBJ databases">
        <title>Section-level genome sequencing and comparative genomics of Aspergillus sections Usti and Cavernicolus.</title>
        <authorList>
            <consortium name="Lawrence Berkeley National Laboratory"/>
            <person name="Nybo J.L."/>
            <person name="Vesth T.C."/>
            <person name="Theobald S."/>
            <person name="Frisvad J.C."/>
            <person name="Larsen T.O."/>
            <person name="Kjaerboelling I."/>
            <person name="Rothschild-Mancinelli K."/>
            <person name="Lyhne E.K."/>
            <person name="Kogle M.E."/>
            <person name="Barry K."/>
            <person name="Clum A."/>
            <person name="Na H."/>
            <person name="Ledsgaard L."/>
            <person name="Lin J."/>
            <person name="Lipzen A."/>
            <person name="Kuo A."/>
            <person name="Riley R."/>
            <person name="Mondo S."/>
            <person name="Labutti K."/>
            <person name="Haridas S."/>
            <person name="Pangalinan J."/>
            <person name="Salamov A.A."/>
            <person name="Simmons B.A."/>
            <person name="Magnuson J.K."/>
            <person name="Chen J."/>
            <person name="Drula E."/>
            <person name="Henrissat B."/>
            <person name="Wiebenga A."/>
            <person name="Lubbers R.J."/>
            <person name="Gomes A.C."/>
            <person name="Makela M.R."/>
            <person name="Stajich J."/>
            <person name="Grigoriev I.V."/>
            <person name="Mortensen U.H."/>
            <person name="De Vries R.P."/>
            <person name="Baker S.E."/>
            <person name="Andersen M.R."/>
        </authorList>
    </citation>
    <scope>NUCLEOTIDE SEQUENCE [LARGE SCALE GENOMIC DNA]</scope>
    <source>
        <strain evidence="4 5">CBS 123904</strain>
    </source>
</reference>
<evidence type="ECO:0000313" key="4">
    <source>
        <dbReference type="EMBL" id="KAL2854471.1"/>
    </source>
</evidence>
<evidence type="ECO:0000259" key="2">
    <source>
        <dbReference type="Pfam" id="PF24137"/>
    </source>
</evidence>
<keyword evidence="5" id="KW-1185">Reference proteome</keyword>
<accession>A0ABR4KQD6</accession>
<feature type="signal peptide" evidence="1">
    <location>
        <begin position="1"/>
        <end position="22"/>
    </location>
</feature>
<name>A0ABR4KQD6_9EURO</name>
<proteinExistence type="predicted"/>
<dbReference type="Proteomes" id="UP001610446">
    <property type="component" value="Unassembled WGS sequence"/>
</dbReference>
<dbReference type="Pfam" id="PF24137">
    <property type="entry name" value="DA_N"/>
    <property type="match status" value="1"/>
</dbReference>
<feature type="domain" description="Diels-Alderase N-terminal" evidence="2">
    <location>
        <begin position="53"/>
        <end position="236"/>
    </location>
</feature>
<dbReference type="SUPFAM" id="SSF159245">
    <property type="entry name" value="AttH-like"/>
    <property type="match status" value="1"/>
</dbReference>
<evidence type="ECO:0000313" key="5">
    <source>
        <dbReference type="Proteomes" id="UP001610446"/>
    </source>
</evidence>
<keyword evidence="1" id="KW-0732">Signal</keyword>
<evidence type="ECO:0000256" key="1">
    <source>
        <dbReference type="SAM" id="SignalP"/>
    </source>
</evidence>
<evidence type="ECO:0000259" key="3">
    <source>
        <dbReference type="Pfam" id="PF25581"/>
    </source>
</evidence>
<dbReference type="InterPro" id="IPR056402">
    <property type="entry name" value="DA_N"/>
</dbReference>